<proteinExistence type="predicted"/>
<accession>A0A6J5L9E4</accession>
<reference evidence="1" key="1">
    <citation type="submission" date="2020-04" db="EMBL/GenBank/DDBJ databases">
        <authorList>
            <person name="Chiriac C."/>
            <person name="Salcher M."/>
            <person name="Ghai R."/>
            <person name="Kavagutti S V."/>
        </authorList>
    </citation>
    <scope>NUCLEOTIDE SEQUENCE</scope>
</reference>
<evidence type="ECO:0000313" key="1">
    <source>
        <dbReference type="EMBL" id="CAB4131134.1"/>
    </source>
</evidence>
<dbReference type="EMBL" id="LR796242">
    <property type="protein sequence ID" value="CAB4131134.1"/>
    <property type="molecule type" value="Genomic_DNA"/>
</dbReference>
<name>A0A6J5L9E4_9CAUD</name>
<organism evidence="1">
    <name type="scientific">uncultured Caudovirales phage</name>
    <dbReference type="NCBI Taxonomy" id="2100421"/>
    <lineage>
        <taxon>Viruses</taxon>
        <taxon>Duplodnaviria</taxon>
        <taxon>Heunggongvirae</taxon>
        <taxon>Uroviricota</taxon>
        <taxon>Caudoviricetes</taxon>
        <taxon>Peduoviridae</taxon>
        <taxon>Maltschvirus</taxon>
        <taxon>Maltschvirus maltsch</taxon>
    </lineage>
</organism>
<protein>
    <submittedName>
        <fullName evidence="1">Uncharacterized protein</fullName>
    </submittedName>
</protein>
<gene>
    <name evidence="1" type="ORF">UFOVP120_62</name>
</gene>
<sequence>MGEEMISIDKQYRTRDGREVRIYATDGGHGKIIHGAIKNGPYWEAFSWQSNGMVSCYDQNVEDLVKVRPRHKRTVWLNVYGSPDDVTAYNYRWKADQSVSPRIACIKVDLDFEEGEGL</sequence>